<comment type="caution">
    <text evidence="1">The sequence shown here is derived from an EMBL/GenBank/DDBJ whole genome shotgun (WGS) entry which is preliminary data.</text>
</comment>
<dbReference type="InterPro" id="IPR025629">
    <property type="entry name" value="DUF4287"/>
</dbReference>
<sequence>MSFEAYIDNIKKKTGSTPEAFKEGMEADGTFSPQMKASILCRWLAEHYQLGHGHVMAIWKYFKAKGWIV</sequence>
<evidence type="ECO:0000313" key="2">
    <source>
        <dbReference type="Proteomes" id="UP001357452"/>
    </source>
</evidence>
<dbReference type="Proteomes" id="UP001357452">
    <property type="component" value="Unassembled WGS sequence"/>
</dbReference>
<dbReference type="Pfam" id="PF14117">
    <property type="entry name" value="DUF4287"/>
    <property type="match status" value="1"/>
</dbReference>
<evidence type="ECO:0000313" key="1">
    <source>
        <dbReference type="EMBL" id="MEE6188068.1"/>
    </source>
</evidence>
<accession>A0ABU7RJA1</accession>
<protein>
    <submittedName>
        <fullName evidence="1">DUF4287 domain-containing protein</fullName>
    </submittedName>
</protein>
<proteinExistence type="predicted"/>
<organism evidence="1 2">
    <name type="scientific">Niabella digestorum</name>
    <dbReference type="NCBI Taxonomy" id="3117701"/>
    <lineage>
        <taxon>Bacteria</taxon>
        <taxon>Pseudomonadati</taxon>
        <taxon>Bacteroidota</taxon>
        <taxon>Chitinophagia</taxon>
        <taxon>Chitinophagales</taxon>
        <taxon>Chitinophagaceae</taxon>
        <taxon>Niabella</taxon>
    </lineage>
</organism>
<name>A0ABU7RJA1_9BACT</name>
<keyword evidence="2" id="KW-1185">Reference proteome</keyword>
<gene>
    <name evidence="1" type="ORF">V2H41_12375</name>
</gene>
<dbReference type="EMBL" id="JAZGLY010000008">
    <property type="protein sequence ID" value="MEE6188068.1"/>
    <property type="molecule type" value="Genomic_DNA"/>
</dbReference>
<dbReference type="RefSeq" id="WP_330975470.1">
    <property type="nucleotide sequence ID" value="NZ_JAZGLY010000008.1"/>
</dbReference>
<reference evidence="1 2" key="1">
    <citation type="submission" date="2024-01" db="EMBL/GenBank/DDBJ databases">
        <title>Niabella digestum sp. nov., isolated from waste digestion system.</title>
        <authorList>
            <person name="Zhang L."/>
        </authorList>
    </citation>
    <scope>NUCLEOTIDE SEQUENCE [LARGE SCALE GENOMIC DNA]</scope>
    <source>
        <strain evidence="1 2">A18</strain>
    </source>
</reference>